<dbReference type="Proteomes" id="UP000289775">
    <property type="component" value="Unassembled WGS sequence"/>
</dbReference>
<keyword evidence="2" id="KW-1185">Reference proteome</keyword>
<proteinExistence type="predicted"/>
<dbReference type="EMBL" id="JUIW01000014">
    <property type="protein sequence ID" value="RYJ40418.1"/>
    <property type="molecule type" value="Genomic_DNA"/>
</dbReference>
<evidence type="ECO:0000313" key="2">
    <source>
        <dbReference type="Proteomes" id="UP000289775"/>
    </source>
</evidence>
<dbReference type="InterPro" id="IPR036641">
    <property type="entry name" value="HPT_dom_sf"/>
</dbReference>
<dbReference type="GO" id="GO:0000160">
    <property type="term" value="P:phosphorelay signal transduction system"/>
    <property type="evidence" value="ECO:0007669"/>
    <property type="project" value="InterPro"/>
</dbReference>
<dbReference type="SUPFAM" id="SSF47226">
    <property type="entry name" value="Histidine-containing phosphotransfer domain, HPT domain"/>
    <property type="match status" value="1"/>
</dbReference>
<comment type="caution">
    <text evidence="1">The sequence shown here is derived from an EMBL/GenBank/DDBJ whole genome shotgun (WGS) entry which is preliminary data.</text>
</comment>
<protein>
    <submittedName>
        <fullName evidence="1">Putative two-component system histidine-containing phosphotransfer protein (HPt)</fullName>
    </submittedName>
</protein>
<sequence length="105" mass="12112">MEQPNLNYIDQLAGNDAPFRQKLIDILKKELPEEIKLYKDHLGSNNFLAAAGSVHKLKHKISIMGMEKSYYLAEEFEKNLKNNSTELNEDFNIILSRVQNYVNGI</sequence>
<dbReference type="RefSeq" id="WP_129752473.1">
    <property type="nucleotide sequence ID" value="NZ_JUIW01000014.1"/>
</dbReference>
<name>A0A444W422_9FLAO</name>
<organism evidence="1 2">
    <name type="scientific">Flavobacterium beibuense</name>
    <dbReference type="NCBI Taxonomy" id="657326"/>
    <lineage>
        <taxon>Bacteria</taxon>
        <taxon>Pseudomonadati</taxon>
        <taxon>Bacteroidota</taxon>
        <taxon>Flavobacteriia</taxon>
        <taxon>Flavobacteriales</taxon>
        <taxon>Flavobacteriaceae</taxon>
        <taxon>Flavobacterium</taxon>
    </lineage>
</organism>
<accession>A0A444W422</accession>
<dbReference type="Gene3D" id="1.20.120.160">
    <property type="entry name" value="HPT domain"/>
    <property type="match status" value="1"/>
</dbReference>
<dbReference type="OrthoDB" id="1441381at2"/>
<gene>
    <name evidence="1" type="ORF">NU09_3406</name>
</gene>
<reference evidence="1 2" key="1">
    <citation type="submission" date="2014-12" db="EMBL/GenBank/DDBJ databases">
        <title>Genome sequence of Flavobacterium beibuense RSKm HC5.</title>
        <authorList>
            <person name="Kim J.F."/>
            <person name="Song J.Y."/>
            <person name="Kwak M.-J."/>
            <person name="Lee S.-W."/>
        </authorList>
    </citation>
    <scope>NUCLEOTIDE SEQUENCE [LARGE SCALE GENOMIC DNA]</scope>
    <source>
        <strain evidence="1 2">RSKm HC5</strain>
    </source>
</reference>
<dbReference type="AlphaFoldDB" id="A0A444W422"/>
<evidence type="ECO:0000313" key="1">
    <source>
        <dbReference type="EMBL" id="RYJ40418.1"/>
    </source>
</evidence>